<gene>
    <name evidence="1" type="ORF">DFP85_10274</name>
</gene>
<accession>A0A4R6ZVK5</accession>
<evidence type="ECO:0000313" key="2">
    <source>
        <dbReference type="Proteomes" id="UP000295212"/>
    </source>
</evidence>
<evidence type="ECO:0000313" key="1">
    <source>
        <dbReference type="EMBL" id="TDR56897.1"/>
    </source>
</evidence>
<dbReference type="RefSeq" id="WP_133634414.1">
    <property type="nucleotide sequence ID" value="NZ_SNZJ01000002.1"/>
</dbReference>
<name>A0A4R6ZVK5_9GAMM</name>
<organism evidence="1 2">
    <name type="scientific">Halomonas ventosae</name>
    <dbReference type="NCBI Taxonomy" id="229007"/>
    <lineage>
        <taxon>Bacteria</taxon>
        <taxon>Pseudomonadati</taxon>
        <taxon>Pseudomonadota</taxon>
        <taxon>Gammaproteobacteria</taxon>
        <taxon>Oceanospirillales</taxon>
        <taxon>Halomonadaceae</taxon>
        <taxon>Halomonas</taxon>
    </lineage>
</organism>
<dbReference type="AlphaFoldDB" id="A0A4R6ZVK5"/>
<sequence length="92" mass="10140">MEIVIENVSMADEEFHQLISGETGDALRQTAKNYLGSQGHTENELARLKAAGGAEYEALRQAMTDHAIKVVSLPPTDWHIRMDIDFDGGKKA</sequence>
<dbReference type="OrthoDB" id="6168877at2"/>
<dbReference type="Proteomes" id="UP000295212">
    <property type="component" value="Unassembled WGS sequence"/>
</dbReference>
<comment type="caution">
    <text evidence="1">The sequence shown here is derived from an EMBL/GenBank/DDBJ whole genome shotgun (WGS) entry which is preliminary data.</text>
</comment>
<protein>
    <submittedName>
        <fullName evidence="1">Uncharacterized protein</fullName>
    </submittedName>
</protein>
<reference evidence="1 2" key="1">
    <citation type="submission" date="2019-03" db="EMBL/GenBank/DDBJ databases">
        <title>Genomic Encyclopedia of Type Strains, Phase III (KMG-III): the genomes of soil and plant-associated and newly described type strains.</title>
        <authorList>
            <person name="Whitman W."/>
        </authorList>
    </citation>
    <scope>NUCLEOTIDE SEQUENCE [LARGE SCALE GENOMIC DNA]</scope>
    <source>
        <strain evidence="1 2">CECT 5797</strain>
    </source>
</reference>
<dbReference type="EMBL" id="SNZJ01000002">
    <property type="protein sequence ID" value="TDR56897.1"/>
    <property type="molecule type" value="Genomic_DNA"/>
</dbReference>
<proteinExistence type="predicted"/>